<dbReference type="GO" id="GO:0044780">
    <property type="term" value="P:bacterial-type flagellum assembly"/>
    <property type="evidence" value="ECO:0007669"/>
    <property type="project" value="InterPro"/>
</dbReference>
<evidence type="ECO:0000256" key="2">
    <source>
        <dbReference type="ARBA" id="ARBA00008787"/>
    </source>
</evidence>
<comment type="similarity">
    <text evidence="2 6">Belongs to the FliS family.</text>
</comment>
<dbReference type="AlphaFoldDB" id="A0A1G8KNI9"/>
<evidence type="ECO:0000256" key="6">
    <source>
        <dbReference type="PIRNR" id="PIRNR039090"/>
    </source>
</evidence>
<evidence type="ECO:0000256" key="3">
    <source>
        <dbReference type="ARBA" id="ARBA00022490"/>
    </source>
</evidence>
<keyword evidence="7" id="KW-0966">Cell projection</keyword>
<keyword evidence="3 6" id="KW-0963">Cytoplasm</keyword>
<keyword evidence="7" id="KW-0282">Flagellum</keyword>
<comment type="subcellular location">
    <subcellularLocation>
        <location evidence="1 6">Cytoplasm</location>
        <location evidence="1 6">Cytosol</location>
    </subcellularLocation>
</comment>
<gene>
    <name evidence="7" type="ORF">SAMN04488123_102210</name>
</gene>
<name>A0A1G8KNI9_9BACI</name>
<keyword evidence="8" id="KW-1185">Reference proteome</keyword>
<dbReference type="Pfam" id="PF02561">
    <property type="entry name" value="FliS"/>
    <property type="match status" value="1"/>
</dbReference>
<dbReference type="GO" id="GO:0005829">
    <property type="term" value="C:cytosol"/>
    <property type="evidence" value="ECO:0007669"/>
    <property type="project" value="UniProtKB-SubCell"/>
</dbReference>
<evidence type="ECO:0000256" key="1">
    <source>
        <dbReference type="ARBA" id="ARBA00004514"/>
    </source>
</evidence>
<evidence type="ECO:0000313" key="7">
    <source>
        <dbReference type="EMBL" id="SDI44912.1"/>
    </source>
</evidence>
<dbReference type="PANTHER" id="PTHR34773">
    <property type="entry name" value="FLAGELLAR SECRETION CHAPERONE FLIS"/>
    <property type="match status" value="1"/>
</dbReference>
<reference evidence="7 8" key="1">
    <citation type="submission" date="2016-10" db="EMBL/GenBank/DDBJ databases">
        <authorList>
            <person name="de Groot N.N."/>
        </authorList>
    </citation>
    <scope>NUCLEOTIDE SEQUENCE [LARGE SCALE GENOMIC DNA]</scope>
    <source>
        <strain evidence="7 8">DSM 21771</strain>
    </source>
</reference>
<keyword evidence="5" id="KW-0143">Chaperone</keyword>
<dbReference type="Gene3D" id="1.20.120.340">
    <property type="entry name" value="Flagellar protein FliS"/>
    <property type="match status" value="1"/>
</dbReference>
<proteinExistence type="inferred from homology"/>
<dbReference type="OrthoDB" id="1524959at2"/>
<dbReference type="GO" id="GO:0071973">
    <property type="term" value="P:bacterial-type flagellum-dependent cell motility"/>
    <property type="evidence" value="ECO:0007669"/>
    <property type="project" value="TreeGrafter"/>
</dbReference>
<dbReference type="EMBL" id="FNEN01000002">
    <property type="protein sequence ID" value="SDI44912.1"/>
    <property type="molecule type" value="Genomic_DNA"/>
</dbReference>
<dbReference type="InterPro" id="IPR003713">
    <property type="entry name" value="FliS"/>
</dbReference>
<organism evidence="7 8">
    <name type="scientific">Natribacillus halophilus</name>
    <dbReference type="NCBI Taxonomy" id="549003"/>
    <lineage>
        <taxon>Bacteria</taxon>
        <taxon>Bacillati</taxon>
        <taxon>Bacillota</taxon>
        <taxon>Bacilli</taxon>
        <taxon>Bacillales</taxon>
        <taxon>Bacillaceae</taxon>
        <taxon>Natribacillus</taxon>
    </lineage>
</organism>
<keyword evidence="4 6" id="KW-1005">Bacterial flagellum biogenesis</keyword>
<dbReference type="PANTHER" id="PTHR34773:SF1">
    <property type="entry name" value="FLAGELLAR SECRETION CHAPERONE FLIS"/>
    <property type="match status" value="1"/>
</dbReference>
<sequence>MNYVGKQQNAYQQNALQTASPGELTLMLFNGCLKFMRVSARAIETGDHEKKNINITKAQMIVRELMVTLRRENETTEQMIQLYDFVHDALVRANIHNDAGALEDAETIMTEFRDTWKEVIRIDRKERHTPGVGG</sequence>
<dbReference type="RefSeq" id="WP_090396117.1">
    <property type="nucleotide sequence ID" value="NZ_FNEN01000002.1"/>
</dbReference>
<evidence type="ECO:0000256" key="5">
    <source>
        <dbReference type="ARBA" id="ARBA00023186"/>
    </source>
</evidence>
<dbReference type="CDD" id="cd16098">
    <property type="entry name" value="FliS"/>
    <property type="match status" value="1"/>
</dbReference>
<accession>A0A1G8KNI9</accession>
<dbReference type="NCBIfam" id="TIGR00208">
    <property type="entry name" value="fliS"/>
    <property type="match status" value="1"/>
</dbReference>
<keyword evidence="7" id="KW-0969">Cilium</keyword>
<dbReference type="Proteomes" id="UP000198853">
    <property type="component" value="Unassembled WGS sequence"/>
</dbReference>
<dbReference type="InterPro" id="IPR036584">
    <property type="entry name" value="FliS_sf"/>
</dbReference>
<dbReference type="PIRSF" id="PIRSF039090">
    <property type="entry name" value="Flis"/>
    <property type="match status" value="1"/>
</dbReference>
<dbReference type="SUPFAM" id="SSF101116">
    <property type="entry name" value="Flagellar export chaperone FliS"/>
    <property type="match status" value="1"/>
</dbReference>
<protein>
    <recommendedName>
        <fullName evidence="6">Flagellar secretion chaperone FliS</fullName>
    </recommendedName>
</protein>
<evidence type="ECO:0000313" key="8">
    <source>
        <dbReference type="Proteomes" id="UP000198853"/>
    </source>
</evidence>
<evidence type="ECO:0000256" key="4">
    <source>
        <dbReference type="ARBA" id="ARBA00022795"/>
    </source>
</evidence>